<dbReference type="Gene3D" id="3.30.750.70">
    <property type="entry name" value="4-hydroxybutyrate coenzyme like domains"/>
    <property type="match status" value="1"/>
</dbReference>
<dbReference type="PANTHER" id="PTHR21432:SF20">
    <property type="entry name" value="ACETYL-COA HYDROLASE"/>
    <property type="match status" value="1"/>
</dbReference>
<dbReference type="InterPro" id="IPR037171">
    <property type="entry name" value="NagB/RpiA_transferase-like"/>
</dbReference>
<feature type="compositionally biased region" description="Acidic residues" evidence="3">
    <location>
        <begin position="613"/>
        <end position="626"/>
    </location>
</feature>
<sequence length="626" mass="69699">MTVALPPRPDWSHLIKSGSRVFVGGNAGVPYALIDDLIKHSKGFSDIELVHMLALGDTRWAKEEYRQLFKVNTFFIQGDEIRRAVDEGRADYTPVFLSEMSSLFSDGTLPLDAALVTVSPPDEFGYCSLGVSVDISMSAVRNATIAIAQINPQMPRTAGHSFIHISEFTACIEADEPLQAIEAPAIDSVTERIGQYVAMLVEDGATLQFGVGKIPSATLKYLQRHKDLGIHSEMLSDSIMDIIASGAITNRKKTFHPGKIVTSFCMGSERLYKFVHNNPHIEFYPSSYVNKPTNIAKNDNMISINSALEVDLTGQVVADSLGYDFYSGIGGQVDFVSGASMSKGGKPIIAMPSTAQNETVSRIVPCIAEGAGVTTSRGNVHYIVTEYGIASLRGKSIRERALELIRVAHPKFRAHLLAEVRKNYWVPHFQQKYPTDIPELGAIQLQKMVIQGETFYLRPLNPADERRLQEFFYSHTKETLRLRYNYDPKQMSREKSCNLVSVDQNSDAALCIVRQEGSRITIHAVGRFYYNEHDNSCEAAFVTRETQQGKGMGSRLLIKLIDIARKRKINKMLAFCRADNKPMIAIFEHHGFKRLFSGDPSEVELELPLQEPEAAEGAEQETENDH</sequence>
<gene>
    <name evidence="5" type="ORF">C6Y40_24340</name>
</gene>
<dbReference type="InterPro" id="IPR003702">
    <property type="entry name" value="ActCoA_hydro_N"/>
</dbReference>
<dbReference type="InterPro" id="IPR016181">
    <property type="entry name" value="Acyl_CoA_acyltransferase"/>
</dbReference>
<dbReference type="RefSeq" id="WP_105936975.1">
    <property type="nucleotide sequence ID" value="NZ_PVNP01000220.1"/>
</dbReference>
<feature type="region of interest" description="Disordered" evidence="3">
    <location>
        <begin position="603"/>
        <end position="626"/>
    </location>
</feature>
<dbReference type="GO" id="GO:0016747">
    <property type="term" value="F:acyltransferase activity, transferring groups other than amino-acyl groups"/>
    <property type="evidence" value="ECO:0007669"/>
    <property type="project" value="InterPro"/>
</dbReference>
<dbReference type="Pfam" id="PF13336">
    <property type="entry name" value="AcetylCoA_hyd_C"/>
    <property type="match status" value="1"/>
</dbReference>
<name>A0A2S9V3I0_9ALTE</name>
<dbReference type="GO" id="GO:0006083">
    <property type="term" value="P:acetate metabolic process"/>
    <property type="evidence" value="ECO:0007669"/>
    <property type="project" value="InterPro"/>
</dbReference>
<comment type="similarity">
    <text evidence="1">Belongs to the acetyl-CoA hydrolase/transferase family.</text>
</comment>
<reference evidence="6" key="1">
    <citation type="journal article" date="2020" name="Int. J. Syst. Evol. Microbiol.">
        <title>Alteromonas alba sp. nov., a marine bacterium isolated from the seawater of the West Pacific Ocean.</title>
        <authorList>
            <person name="Sun C."/>
            <person name="Wu Y.-H."/>
            <person name="Xamxidin M."/>
            <person name="Cheng H."/>
            <person name="Xu X.-W."/>
        </authorList>
    </citation>
    <scope>NUCLEOTIDE SEQUENCE [LARGE SCALE GENOMIC DNA]</scope>
    <source>
        <strain evidence="6">190</strain>
    </source>
</reference>
<dbReference type="SUPFAM" id="SSF55729">
    <property type="entry name" value="Acyl-CoA N-acyltransferases (Nat)"/>
    <property type="match status" value="1"/>
</dbReference>
<organism evidence="5 6">
    <name type="scientific">Alteromonas alba</name>
    <dbReference type="NCBI Taxonomy" id="2079529"/>
    <lineage>
        <taxon>Bacteria</taxon>
        <taxon>Pseudomonadati</taxon>
        <taxon>Pseudomonadota</taxon>
        <taxon>Gammaproteobacteria</taxon>
        <taxon>Alteromonadales</taxon>
        <taxon>Alteromonadaceae</taxon>
        <taxon>Alteromonas/Salinimonas group</taxon>
        <taxon>Alteromonas</taxon>
    </lineage>
</organism>
<dbReference type="AlphaFoldDB" id="A0A2S9V3I0"/>
<dbReference type="PROSITE" id="PS51186">
    <property type="entry name" value="GNAT"/>
    <property type="match status" value="1"/>
</dbReference>
<dbReference type="Pfam" id="PF02550">
    <property type="entry name" value="AcetylCoA_hydro"/>
    <property type="match status" value="1"/>
</dbReference>
<keyword evidence="6" id="KW-1185">Reference proteome</keyword>
<evidence type="ECO:0000256" key="3">
    <source>
        <dbReference type="SAM" id="MobiDB-lite"/>
    </source>
</evidence>
<feature type="domain" description="N-acetyltransferase" evidence="4">
    <location>
        <begin position="455"/>
        <end position="610"/>
    </location>
</feature>
<dbReference type="PANTHER" id="PTHR21432">
    <property type="entry name" value="ACETYL-COA HYDROLASE-RELATED"/>
    <property type="match status" value="1"/>
</dbReference>
<dbReference type="InterPro" id="IPR038460">
    <property type="entry name" value="AcetylCoA_hyd_C_sf"/>
</dbReference>
<dbReference type="InterPro" id="IPR000182">
    <property type="entry name" value="GNAT_dom"/>
</dbReference>
<dbReference type="Proteomes" id="UP000238949">
    <property type="component" value="Unassembled WGS sequence"/>
</dbReference>
<dbReference type="Gene3D" id="3.40.1080.10">
    <property type="entry name" value="Glutaconate Coenzyme A-transferase"/>
    <property type="match status" value="1"/>
</dbReference>
<evidence type="ECO:0000259" key="4">
    <source>
        <dbReference type="PROSITE" id="PS51186"/>
    </source>
</evidence>
<dbReference type="EMBL" id="PVNP01000220">
    <property type="protein sequence ID" value="PRO70991.1"/>
    <property type="molecule type" value="Genomic_DNA"/>
</dbReference>
<dbReference type="GO" id="GO:0008775">
    <property type="term" value="F:acetate CoA-transferase activity"/>
    <property type="evidence" value="ECO:0007669"/>
    <property type="project" value="InterPro"/>
</dbReference>
<comment type="caution">
    <text evidence="5">The sequence shown here is derived from an EMBL/GenBank/DDBJ whole genome shotgun (WGS) entry which is preliminary data.</text>
</comment>
<keyword evidence="2 5" id="KW-0808">Transferase</keyword>
<dbReference type="Gene3D" id="3.40.630.30">
    <property type="match status" value="1"/>
</dbReference>
<dbReference type="SUPFAM" id="SSF100950">
    <property type="entry name" value="NagB/RpiA/CoA transferase-like"/>
    <property type="match status" value="2"/>
</dbReference>
<dbReference type="Pfam" id="PF00583">
    <property type="entry name" value="Acetyltransf_1"/>
    <property type="match status" value="1"/>
</dbReference>
<evidence type="ECO:0000313" key="5">
    <source>
        <dbReference type="EMBL" id="PRO70991.1"/>
    </source>
</evidence>
<evidence type="ECO:0000313" key="6">
    <source>
        <dbReference type="Proteomes" id="UP000238949"/>
    </source>
</evidence>
<dbReference type="OrthoDB" id="9801795at2"/>
<dbReference type="Gene3D" id="3.40.1080.20">
    <property type="entry name" value="Acetyl-CoA hydrolase/transferase C-terminal domain"/>
    <property type="match status" value="1"/>
</dbReference>
<evidence type="ECO:0000256" key="2">
    <source>
        <dbReference type="ARBA" id="ARBA00022679"/>
    </source>
</evidence>
<proteinExistence type="inferred from homology"/>
<dbReference type="InterPro" id="IPR026888">
    <property type="entry name" value="AcetylCoA_hyd_C"/>
</dbReference>
<protein>
    <submittedName>
        <fullName evidence="5">4-hydroxybutyrate CoA-transferase</fullName>
    </submittedName>
</protein>
<accession>A0A2S9V3I0</accession>
<evidence type="ECO:0000256" key="1">
    <source>
        <dbReference type="ARBA" id="ARBA00009632"/>
    </source>
</evidence>
<dbReference type="InterPro" id="IPR046433">
    <property type="entry name" value="ActCoA_hydro"/>
</dbReference>